<evidence type="ECO:0000313" key="3">
    <source>
        <dbReference type="EMBL" id="SDW07693.1"/>
    </source>
</evidence>
<dbReference type="AlphaFoldDB" id="A0A1H2QKE8"/>
<feature type="chain" id="PRO_5011627381" evidence="2">
    <location>
        <begin position="26"/>
        <end position="478"/>
    </location>
</feature>
<proteinExistence type="predicted"/>
<evidence type="ECO:0000256" key="2">
    <source>
        <dbReference type="SAM" id="SignalP"/>
    </source>
</evidence>
<feature type="region of interest" description="Disordered" evidence="1">
    <location>
        <begin position="458"/>
        <end position="478"/>
    </location>
</feature>
<evidence type="ECO:0000313" key="4">
    <source>
        <dbReference type="Proteomes" id="UP000199118"/>
    </source>
</evidence>
<dbReference type="EMBL" id="FNMZ01000001">
    <property type="protein sequence ID" value="SDW07693.1"/>
    <property type="molecule type" value="Genomic_DNA"/>
</dbReference>
<keyword evidence="4" id="KW-1185">Reference proteome</keyword>
<protein>
    <submittedName>
        <fullName evidence="3">Oxygen tolerance</fullName>
    </submittedName>
</protein>
<dbReference type="PANTHER" id="PTHR40940:SF1">
    <property type="entry name" value="PROTEIN BATD"/>
    <property type="match status" value="1"/>
</dbReference>
<dbReference type="Proteomes" id="UP000199118">
    <property type="component" value="Unassembled WGS sequence"/>
</dbReference>
<dbReference type="RefSeq" id="WP_092679178.1">
    <property type="nucleotide sequence ID" value="NZ_FNMZ01000001.1"/>
</dbReference>
<organism evidence="3 4">
    <name type="scientific">Albimonas donghaensis</name>
    <dbReference type="NCBI Taxonomy" id="356660"/>
    <lineage>
        <taxon>Bacteria</taxon>
        <taxon>Pseudomonadati</taxon>
        <taxon>Pseudomonadota</taxon>
        <taxon>Alphaproteobacteria</taxon>
        <taxon>Rhodobacterales</taxon>
        <taxon>Paracoccaceae</taxon>
        <taxon>Albimonas</taxon>
    </lineage>
</organism>
<dbReference type="InterPro" id="IPR025738">
    <property type="entry name" value="BatD"/>
</dbReference>
<dbReference type="STRING" id="356660.SAMN05444336_10181"/>
<dbReference type="OrthoDB" id="7699970at2"/>
<gene>
    <name evidence="3" type="ORF">SAMN05444336_10181</name>
</gene>
<keyword evidence="2" id="KW-0732">Signal</keyword>
<evidence type="ECO:0000256" key="1">
    <source>
        <dbReference type="SAM" id="MobiDB-lite"/>
    </source>
</evidence>
<dbReference type="PANTHER" id="PTHR40940">
    <property type="entry name" value="PROTEIN BATD-RELATED"/>
    <property type="match status" value="1"/>
</dbReference>
<feature type="signal peptide" evidence="2">
    <location>
        <begin position="1"/>
        <end position="25"/>
    </location>
</feature>
<accession>A0A1H2QKE8</accession>
<name>A0A1H2QKE8_9RHOB</name>
<sequence length="478" mass="48293">MSLRASRLVVAAVLAASAVSGSAAAQGRSAEQIEANREAVARGADSAPAAAAETAPTRPILRLDLDAAEAVPGQPLTLRLTVLVPTFMPRPPDWPDFEAPNLLVRLPGRATSPVSERVGAETWSGVSRRWRIAPMIPGDIPVPAQEVRVTWSDPDGGEDLTADLPVDAVTFRGVVPEGAEGLDPFIAASGLRLERLVEPAGDAAGADPDAPGQGMAPGDSVTVTLTATVEGVSPIFLPTLAPPAAIPGLAAYPDPPQVSETDGRDGPGGARVERMSLVAEGGGAGELPAVTLRWFDLDAGEVREATVPAVPLSVDGPPARAAAAPRDWASLAVRGAAALAGLALLVGLARLAGPPLGRSLAARRAGRLASEAHAWAGLRRVVAARDHAALRPVLDLWAGRVAGADPRRDPAVSAALLQLGAARYGAAEGGAKGRAKGGAEEAEAAAWAALAAALPAARRQGRDGGGGDAAALPPLNPV</sequence>
<reference evidence="3 4" key="1">
    <citation type="submission" date="2016-10" db="EMBL/GenBank/DDBJ databases">
        <authorList>
            <person name="de Groot N.N."/>
        </authorList>
    </citation>
    <scope>NUCLEOTIDE SEQUENCE [LARGE SCALE GENOMIC DNA]</scope>
    <source>
        <strain evidence="3 4">DSM 17890</strain>
    </source>
</reference>